<feature type="compositionally biased region" description="Basic and acidic residues" evidence="4">
    <location>
        <begin position="862"/>
        <end position="884"/>
    </location>
</feature>
<feature type="compositionally biased region" description="Polar residues" evidence="4">
    <location>
        <begin position="668"/>
        <end position="681"/>
    </location>
</feature>
<evidence type="ECO:0000256" key="4">
    <source>
        <dbReference type="SAM" id="MobiDB-lite"/>
    </source>
</evidence>
<dbReference type="EMBL" id="JAPCWZ010000003">
    <property type="protein sequence ID" value="KAK8874337.1"/>
    <property type="molecule type" value="Genomic_DNA"/>
</dbReference>
<feature type="compositionally biased region" description="Acidic residues" evidence="4">
    <location>
        <begin position="960"/>
        <end position="978"/>
    </location>
</feature>
<dbReference type="InterPro" id="IPR015943">
    <property type="entry name" value="WD40/YVTN_repeat-like_dom_sf"/>
</dbReference>
<comment type="caution">
    <text evidence="6">The sequence shown here is derived from an EMBL/GenBank/DDBJ whole genome shotgun (WGS) entry which is preliminary data.</text>
</comment>
<feature type="compositionally biased region" description="Low complexity" evidence="4">
    <location>
        <begin position="600"/>
        <end position="609"/>
    </location>
</feature>
<sequence length="1498" mass="156896">MAFGFGGVGNAPGSGPAQGTGPASVNQGPDLELVSTENLGFLSIAGDAKVRFTSAWSPAPAQTASLLTIASRKGLVAAAGPDGLTIATTENVRKAFAGSKDGDSDFRSFKPELTLPLPTRICQLTFTADENYLVLSAETGGGLAVYDVQALLQGSTSPAFQIPTNGESLRALVPNPMPEKGELCAVVTDKGNLLIADMKKQDFVPGQNGQILKAQVSCVAWSTKGKQLVAGLGDGTIQQMTPSGDLKATIPKPPSLNGDFFVSFLAWLENDLFLSIHVSTAEQPPQSCYHLITRQGKNFNYQKMTDPVDPFGSSKVPHHTAARLKDFDPNLQDLLIFSSTATPDIGLMSRSKKPLTSEMDAAKITGVFTTTELADDSKRATLPMGETLDSGLPVGAALDLSGKEPVYKPIPTDEMEQSAGPLPGYWVLNDEGVLSAWWIIYNESIQTRTTYRNLAAVEGSAPAAPAATQPAKPNPFGTPSAPSGVQPSTSNPFSASNAPAFGAPSSLGSKPAFGGASTLGSKPSPWGSQPASSNTGGATFGSSAFGGQAASAAPAFGTPSFGQQSGIGAKASPWAAASTAASTPAFGQSGFASAKPAAPFGSTAGTSNTSGGFASFANKGAFGALSNGGAKSGNSIFGSSKPAETSMDTNSTTSFPPPSSKPAVASNPFGSQPFKLTSSFQPDPKDKADEGSKETSSGGTSMFGSGFASAIGEAAAPSSPGKFGSKEQSTTPTTTPAPSRFFSQTTTAPASGGIFGLPAKPASNIFGAPKIKAEPESPKPLSEVPSVPLPPDSTSKASYPLGESSSSSATPTGSPDSSKLPEEAPLPPSFGASKSKPAEKLPLPPDSPPSRGDDMPLPPDPSKNKKIYDVKFDPLPGEKEESKPKPTPTPKASDDAPLPPDPMKNKKVYDVKFQPVPGVASQPTKPAVSQPAKAKSVFDRDPPKPTGMFMFPTNPPPVSDSEEDDDEESDEAEGEDASEAGTEGSGVDVAKDLSPPPGSKDSKDKSPGFTPQSSFDGLGGSFSTISRPEPERKSLFGNTGQTIPTFPQPNPVSPRSPSPIRGAIPPRVLGSEQSRSFSAPGMASQLLGASQRTQSRPISGRESVAVDSHIEQQRKAREKKEAEEAVLLVDEEDERKQELLRASIKPTLELDEFIAHAGPAPAADNNIPAQVEAVYRDINAMIDTLGLNGRSLANFIAGHAEALRHERREKEDLSDPEDWTIGELEDLSRIVSRDLTQDLRDACITDAEDKVAECQDLLRDLVRDRSKRNDVQKIIHARFDPDQATANRALPLTTEQAGRQGDLRRDLAHFTRLLAETEESLTMLRAKIASAGGANGKGGPVPTIDAVVRTITKMTAMAEKRSGDVDLLENRMRSLRFASPGTLNFGASMSRSREGSPFNTPKKQLTSSLMFSPERSFREGTPGHHPRASAMRHSLSASIASIGGGMFAVPPRKKMSGFGEVEKKAVKERRARRAIVLGKVRNAIEQRGPVVIALDETE</sequence>
<dbReference type="SUPFAM" id="SSF117289">
    <property type="entry name" value="Nucleoporin domain"/>
    <property type="match status" value="1"/>
</dbReference>
<keyword evidence="3" id="KW-0539">Nucleus</keyword>
<keyword evidence="2" id="KW-0813">Transport</keyword>
<feature type="compositionally biased region" description="Polar residues" evidence="4">
    <location>
        <begin position="633"/>
        <end position="648"/>
    </location>
</feature>
<feature type="region of interest" description="Disordered" evidence="4">
    <location>
        <begin position="1"/>
        <end position="30"/>
    </location>
</feature>
<proteinExistence type="predicted"/>
<dbReference type="PANTHER" id="PTHR23193:SF23">
    <property type="entry name" value="NUCLEAR PORE COMPLEX PROTEIN NUP153"/>
    <property type="match status" value="1"/>
</dbReference>
<feature type="compositionally biased region" description="Gly residues" evidence="4">
    <location>
        <begin position="1"/>
        <end position="18"/>
    </location>
</feature>
<evidence type="ECO:0000259" key="5">
    <source>
        <dbReference type="Pfam" id="PF16755"/>
    </source>
</evidence>
<dbReference type="Proteomes" id="UP001390339">
    <property type="component" value="Unassembled WGS sequence"/>
</dbReference>
<reference evidence="6 7" key="1">
    <citation type="journal article" date="2024" name="IMA Fungus">
        <title>Apiospora arundinis, a panoply of carbohydrate-active enzymes and secondary metabolites.</title>
        <authorList>
            <person name="Sorensen T."/>
            <person name="Petersen C."/>
            <person name="Muurmann A.T."/>
            <person name="Christiansen J.V."/>
            <person name="Brundto M.L."/>
            <person name="Overgaard C.K."/>
            <person name="Boysen A.T."/>
            <person name="Wollenberg R.D."/>
            <person name="Larsen T.O."/>
            <person name="Sorensen J.L."/>
            <person name="Nielsen K.L."/>
            <person name="Sondergaard T.E."/>
        </authorList>
    </citation>
    <scope>NUCLEOTIDE SEQUENCE [LARGE SCALE GENOMIC DNA]</scope>
    <source>
        <strain evidence="6 7">AAU 773</strain>
    </source>
</reference>
<feature type="region of interest" description="Disordered" evidence="4">
    <location>
        <begin position="464"/>
        <end position="540"/>
    </location>
</feature>
<feature type="compositionally biased region" description="Low complexity" evidence="4">
    <location>
        <begin position="694"/>
        <end position="710"/>
    </location>
</feature>
<feature type="compositionally biased region" description="Polar residues" evidence="4">
    <location>
        <begin position="518"/>
        <end position="534"/>
    </location>
</feature>
<feature type="compositionally biased region" description="Pro residues" evidence="4">
    <location>
        <begin position="1046"/>
        <end position="1057"/>
    </location>
</feature>
<dbReference type="Gene3D" id="2.130.10.10">
    <property type="entry name" value="YVTN repeat-like/Quinoprotein amine dehydrogenase"/>
    <property type="match status" value="1"/>
</dbReference>
<feature type="compositionally biased region" description="Basic and acidic residues" evidence="4">
    <location>
        <begin position="1108"/>
        <end position="1120"/>
    </location>
</feature>
<evidence type="ECO:0000256" key="1">
    <source>
        <dbReference type="ARBA" id="ARBA00004123"/>
    </source>
</evidence>
<keyword evidence="7" id="KW-1185">Reference proteome</keyword>
<feature type="compositionally biased region" description="Polar residues" evidence="4">
    <location>
        <begin position="1036"/>
        <end position="1045"/>
    </location>
</feature>
<dbReference type="InterPro" id="IPR026054">
    <property type="entry name" value="Nucleoporin"/>
</dbReference>
<evidence type="ECO:0000256" key="2">
    <source>
        <dbReference type="ARBA" id="ARBA00022448"/>
    </source>
</evidence>
<feature type="compositionally biased region" description="Low complexity" evidence="4">
    <location>
        <begin position="804"/>
        <end position="818"/>
    </location>
</feature>
<feature type="region of interest" description="Disordered" evidence="4">
    <location>
        <begin position="1386"/>
        <end position="1405"/>
    </location>
</feature>
<dbReference type="PANTHER" id="PTHR23193">
    <property type="entry name" value="NUCLEAR PORE COMPLEX PROTEIN NUP"/>
    <property type="match status" value="1"/>
</dbReference>
<evidence type="ECO:0000313" key="7">
    <source>
        <dbReference type="Proteomes" id="UP001390339"/>
    </source>
</evidence>
<organism evidence="6 7">
    <name type="scientific">Apiospora arundinis</name>
    <dbReference type="NCBI Taxonomy" id="335852"/>
    <lineage>
        <taxon>Eukaryota</taxon>
        <taxon>Fungi</taxon>
        <taxon>Dikarya</taxon>
        <taxon>Ascomycota</taxon>
        <taxon>Pezizomycotina</taxon>
        <taxon>Sordariomycetes</taxon>
        <taxon>Xylariomycetidae</taxon>
        <taxon>Amphisphaeriales</taxon>
        <taxon>Apiosporaceae</taxon>
        <taxon>Apiospora</taxon>
    </lineage>
</organism>
<name>A0ABR2J9M4_9PEZI</name>
<feature type="compositionally biased region" description="Basic and acidic residues" evidence="4">
    <location>
        <begin position="683"/>
        <end position="693"/>
    </location>
</feature>
<feature type="domain" description="Nucleoporin Nup159/Nup146 N-terminal" evidence="5">
    <location>
        <begin position="60"/>
        <end position="434"/>
    </location>
</feature>
<evidence type="ECO:0000256" key="3">
    <source>
        <dbReference type="ARBA" id="ARBA00023242"/>
    </source>
</evidence>
<dbReference type="Pfam" id="PF16755">
    <property type="entry name" value="Beta-prop_NUP159_NUP214"/>
    <property type="match status" value="1"/>
</dbReference>
<dbReference type="InterPro" id="IPR039462">
    <property type="entry name" value="Nup159/Nup146_N"/>
</dbReference>
<feature type="compositionally biased region" description="Polar residues" evidence="4">
    <location>
        <begin position="480"/>
        <end position="497"/>
    </location>
</feature>
<feature type="compositionally biased region" description="Polar residues" evidence="4">
    <location>
        <begin position="1087"/>
        <end position="1097"/>
    </location>
</feature>
<protein>
    <submittedName>
        <fullName evidence="6">Nuclear pore complex subunit</fullName>
    </submittedName>
</protein>
<feature type="compositionally biased region" description="Polar residues" evidence="4">
    <location>
        <begin position="1009"/>
        <end position="1026"/>
    </location>
</feature>
<evidence type="ECO:0000313" key="6">
    <source>
        <dbReference type="EMBL" id="KAK8874337.1"/>
    </source>
</evidence>
<comment type="subcellular location">
    <subcellularLocation>
        <location evidence="1">Nucleus</location>
    </subcellularLocation>
</comment>
<feature type="region of interest" description="Disordered" evidence="4">
    <location>
        <begin position="633"/>
        <end position="1120"/>
    </location>
</feature>
<accession>A0ABR2J9M4</accession>
<feature type="region of interest" description="Disordered" evidence="4">
    <location>
        <begin position="585"/>
        <end position="609"/>
    </location>
</feature>
<feature type="compositionally biased region" description="Low complexity" evidence="4">
    <location>
        <begin position="464"/>
        <end position="475"/>
    </location>
</feature>
<gene>
    <name evidence="6" type="ORF">PGQ11_004851</name>
</gene>